<dbReference type="PANTHER" id="PTHR47926:SF415">
    <property type="entry name" value="PENTATRICOPEPTIDE REPEAT-CONTAINING PROTEIN"/>
    <property type="match status" value="1"/>
</dbReference>
<dbReference type="InterPro" id="IPR046848">
    <property type="entry name" value="E_motif"/>
</dbReference>
<organism evidence="3 4">
    <name type="scientific">Ficus carica</name>
    <name type="common">Common fig</name>
    <dbReference type="NCBI Taxonomy" id="3494"/>
    <lineage>
        <taxon>Eukaryota</taxon>
        <taxon>Viridiplantae</taxon>
        <taxon>Streptophyta</taxon>
        <taxon>Embryophyta</taxon>
        <taxon>Tracheophyta</taxon>
        <taxon>Spermatophyta</taxon>
        <taxon>Magnoliopsida</taxon>
        <taxon>eudicotyledons</taxon>
        <taxon>Gunneridae</taxon>
        <taxon>Pentapetalae</taxon>
        <taxon>rosids</taxon>
        <taxon>fabids</taxon>
        <taxon>Rosales</taxon>
        <taxon>Moraceae</taxon>
        <taxon>Ficeae</taxon>
        <taxon>Ficus</taxon>
    </lineage>
</organism>
<dbReference type="GO" id="GO:0003723">
    <property type="term" value="F:RNA binding"/>
    <property type="evidence" value="ECO:0007669"/>
    <property type="project" value="InterPro"/>
</dbReference>
<dbReference type="InterPro" id="IPR011990">
    <property type="entry name" value="TPR-like_helical_dom_sf"/>
</dbReference>
<feature type="repeat" description="PPR" evidence="2">
    <location>
        <begin position="182"/>
        <end position="216"/>
    </location>
</feature>
<dbReference type="FunFam" id="1.25.40.10:FF:000090">
    <property type="entry name" value="Pentatricopeptide repeat-containing protein, chloroplastic"/>
    <property type="match status" value="1"/>
</dbReference>
<reference evidence="3" key="1">
    <citation type="submission" date="2023-07" db="EMBL/GenBank/DDBJ databases">
        <title>draft genome sequence of fig (Ficus carica).</title>
        <authorList>
            <person name="Takahashi T."/>
            <person name="Nishimura K."/>
        </authorList>
    </citation>
    <scope>NUCLEOTIDE SEQUENCE</scope>
</reference>
<protein>
    <submittedName>
        <fullName evidence="3">Uncharacterized protein</fullName>
    </submittedName>
</protein>
<feature type="repeat" description="PPR" evidence="2">
    <location>
        <begin position="283"/>
        <end position="313"/>
    </location>
</feature>
<proteinExistence type="predicted"/>
<feature type="repeat" description="PPR" evidence="2">
    <location>
        <begin position="74"/>
        <end position="104"/>
    </location>
</feature>
<gene>
    <name evidence="3" type="ORF">TIFTF001_009129</name>
</gene>
<evidence type="ECO:0000256" key="1">
    <source>
        <dbReference type="ARBA" id="ARBA00022737"/>
    </source>
</evidence>
<evidence type="ECO:0000313" key="4">
    <source>
        <dbReference type="Proteomes" id="UP001187192"/>
    </source>
</evidence>
<dbReference type="GO" id="GO:0009451">
    <property type="term" value="P:RNA modification"/>
    <property type="evidence" value="ECO:0007669"/>
    <property type="project" value="InterPro"/>
</dbReference>
<evidence type="ECO:0000313" key="3">
    <source>
        <dbReference type="EMBL" id="GMN39897.1"/>
    </source>
</evidence>
<dbReference type="Gene3D" id="1.25.40.10">
    <property type="entry name" value="Tetratricopeptide repeat domain"/>
    <property type="match status" value="4"/>
</dbReference>
<evidence type="ECO:0000256" key="2">
    <source>
        <dbReference type="PROSITE-ProRule" id="PRU00708"/>
    </source>
</evidence>
<dbReference type="InterPro" id="IPR046960">
    <property type="entry name" value="PPR_At4g14850-like_plant"/>
</dbReference>
<comment type="caution">
    <text evidence="3">The sequence shown here is derived from an EMBL/GenBank/DDBJ whole genome shotgun (WGS) entry which is preliminary data.</text>
</comment>
<accession>A0AA88D3C8</accession>
<dbReference type="NCBIfam" id="TIGR00756">
    <property type="entry name" value="PPR"/>
    <property type="match status" value="5"/>
</dbReference>
<dbReference type="FunFam" id="1.25.40.10:FF:000348">
    <property type="entry name" value="Pentatricopeptide repeat-containing protein chloroplastic"/>
    <property type="match status" value="1"/>
</dbReference>
<name>A0AA88D3C8_FICCA</name>
<dbReference type="PROSITE" id="PS51375">
    <property type="entry name" value="PPR"/>
    <property type="match status" value="4"/>
</dbReference>
<dbReference type="PANTHER" id="PTHR47926">
    <property type="entry name" value="PENTATRICOPEPTIDE REPEAT-CONTAINING PROTEIN"/>
    <property type="match status" value="1"/>
</dbReference>
<keyword evidence="1" id="KW-0677">Repeat</keyword>
<dbReference type="Pfam" id="PF01535">
    <property type="entry name" value="PPR"/>
    <property type="match status" value="5"/>
</dbReference>
<dbReference type="EMBL" id="BTGU01000010">
    <property type="protein sequence ID" value="GMN39897.1"/>
    <property type="molecule type" value="Genomic_DNA"/>
</dbReference>
<feature type="repeat" description="PPR" evidence="2">
    <location>
        <begin position="314"/>
        <end position="348"/>
    </location>
</feature>
<dbReference type="Pfam" id="PF13041">
    <property type="entry name" value="PPR_2"/>
    <property type="match status" value="1"/>
</dbReference>
<dbReference type="Proteomes" id="UP001187192">
    <property type="component" value="Unassembled WGS sequence"/>
</dbReference>
<dbReference type="Pfam" id="PF20431">
    <property type="entry name" value="E_motif"/>
    <property type="match status" value="1"/>
</dbReference>
<keyword evidence="4" id="KW-1185">Reference proteome</keyword>
<dbReference type="AlphaFoldDB" id="A0AA88D3C8"/>
<dbReference type="InterPro" id="IPR002885">
    <property type="entry name" value="PPR_rpt"/>
</dbReference>
<sequence>MLLGALTVRELENLFVPTFRNCTHLNGLKKIHAFIIKFSLSQSNFLLTKMVDVCDKTGQVEYATLLFQQVAQRNVFLYNSIIKLYANNSRYSLAIILYKQMRRQISQAEKNPILPNKFTFPFVLKSCAGLVCVSLGRQVHANVVKFGFESHSITDNALMDMYVKCDALRDARKVFDEMRARDLISWNGLLSGYARLGQMRKARDLFEEMPDKTIVSWTAMISGYTGIGCYYEALEIFREMQVLGIEADEVSVISVLPACAQLGALEIGKWIHVYSDRNGLLRSTVVCNALIEMYAKCGCINAALRLFNRMLKRDVVSWSTMIGGLANHGKAHVAIKLFRDMQRAKIEPNGITFLGLLSACVHAGFWNGGLKFFNSMRADYHLEPEVEHYGCLVDLLGRSGHLDQALEIIMKMPMKPDSKIWGSLLNSCRIHCNLEVANIAMEHLIEIEPDDIGNYVLLSNIYADVGMWEGVLKIRKLIRSKSMKKTPGCSLIEVNNVVEEFVSGDYTKPYAKDLFLMLELLISNQNLSTEDIVEIISEDSGRSIPLS</sequence>